<protein>
    <submittedName>
        <fullName evidence="1">Uncharacterized protein</fullName>
    </submittedName>
</protein>
<gene>
    <name evidence="1" type="ORF">PXEA_LOCUS21225</name>
</gene>
<proteinExistence type="predicted"/>
<sequence>MLLSFYPVFIFFIPQCPISPRLSGKDWLLEHVSSLLMDLPPAWQLRSSLLQAGYVHTPIHNRDSLDSTTYDLSISFRKAYFISPFI</sequence>
<dbReference type="Proteomes" id="UP000784294">
    <property type="component" value="Unassembled WGS sequence"/>
</dbReference>
<name>A0A3S5BKL4_9PLAT</name>
<organism evidence="1 2">
    <name type="scientific">Protopolystoma xenopodis</name>
    <dbReference type="NCBI Taxonomy" id="117903"/>
    <lineage>
        <taxon>Eukaryota</taxon>
        <taxon>Metazoa</taxon>
        <taxon>Spiralia</taxon>
        <taxon>Lophotrochozoa</taxon>
        <taxon>Platyhelminthes</taxon>
        <taxon>Monogenea</taxon>
        <taxon>Polyopisthocotylea</taxon>
        <taxon>Polystomatidea</taxon>
        <taxon>Polystomatidae</taxon>
        <taxon>Protopolystoma</taxon>
    </lineage>
</organism>
<evidence type="ECO:0000313" key="2">
    <source>
        <dbReference type="Proteomes" id="UP000784294"/>
    </source>
</evidence>
<comment type="caution">
    <text evidence="1">The sequence shown here is derived from an EMBL/GenBank/DDBJ whole genome shotgun (WGS) entry which is preliminary data.</text>
</comment>
<dbReference type="EMBL" id="CAAALY010089889">
    <property type="protein sequence ID" value="VEL27785.1"/>
    <property type="molecule type" value="Genomic_DNA"/>
</dbReference>
<dbReference type="AlphaFoldDB" id="A0A3S5BKL4"/>
<evidence type="ECO:0000313" key="1">
    <source>
        <dbReference type="EMBL" id="VEL27785.1"/>
    </source>
</evidence>
<reference evidence="1" key="1">
    <citation type="submission" date="2018-11" db="EMBL/GenBank/DDBJ databases">
        <authorList>
            <consortium name="Pathogen Informatics"/>
        </authorList>
    </citation>
    <scope>NUCLEOTIDE SEQUENCE</scope>
</reference>
<accession>A0A3S5BKL4</accession>
<keyword evidence="2" id="KW-1185">Reference proteome</keyword>